<protein>
    <submittedName>
        <fullName evidence="1">Uncharacterized protein</fullName>
    </submittedName>
</protein>
<gene>
    <name evidence="1" type="ORF">SacmaDRAFT_1894</name>
</gene>
<sequence length="58" mass="6264">MAVHHGLWVRAHGFKGDLTNIADPSSGQNVGVCHRLFQVEENSRMAIGPGRPNAEAAR</sequence>
<dbReference type="AlphaFoldDB" id="H5X7D7"/>
<organism evidence="1 2">
    <name type="scientific">Saccharomonospora marina XMU15</name>
    <dbReference type="NCBI Taxonomy" id="882083"/>
    <lineage>
        <taxon>Bacteria</taxon>
        <taxon>Bacillati</taxon>
        <taxon>Actinomycetota</taxon>
        <taxon>Actinomycetes</taxon>
        <taxon>Pseudonocardiales</taxon>
        <taxon>Pseudonocardiaceae</taxon>
        <taxon>Saccharomonospora</taxon>
    </lineage>
</organism>
<dbReference type="RefSeq" id="WP_009153541.1">
    <property type="nucleotide sequence ID" value="NZ_CM001439.1"/>
</dbReference>
<reference evidence="1 2" key="1">
    <citation type="journal article" date="2012" name="Stand. Genomic Sci.">
        <title>Genome sequence of the ocean sediment bacterium Saccharomonospora marina type strain (XMU15(T)).</title>
        <authorList>
            <person name="Klenk H.P."/>
            <person name="Lu M."/>
            <person name="Lucas S."/>
            <person name="Lapidus A."/>
            <person name="Copeland A."/>
            <person name="Pitluck S."/>
            <person name="Goodwin L.A."/>
            <person name="Han C."/>
            <person name="Tapia R."/>
            <person name="Brambilla E.M."/>
            <person name="Potter G."/>
            <person name="Land M."/>
            <person name="Ivanova N."/>
            <person name="Rohde M."/>
            <person name="Goker M."/>
            <person name="Detter J.C."/>
            <person name="Li W.J."/>
            <person name="Kyrpides N.C."/>
            <person name="Woyke T."/>
        </authorList>
    </citation>
    <scope>NUCLEOTIDE SEQUENCE [LARGE SCALE GENOMIC DNA]</scope>
    <source>
        <strain evidence="1 2">XMU15</strain>
    </source>
</reference>
<dbReference type="HOGENOM" id="CLU_2976605_0_0_11"/>
<proteinExistence type="predicted"/>
<evidence type="ECO:0000313" key="2">
    <source>
        <dbReference type="Proteomes" id="UP000004926"/>
    </source>
</evidence>
<name>H5X7D7_9PSEU</name>
<dbReference type="EMBL" id="CM001439">
    <property type="protein sequence ID" value="EHR50156.1"/>
    <property type="molecule type" value="Genomic_DNA"/>
</dbReference>
<evidence type="ECO:0000313" key="1">
    <source>
        <dbReference type="EMBL" id="EHR50156.1"/>
    </source>
</evidence>
<dbReference type="Proteomes" id="UP000004926">
    <property type="component" value="Chromosome"/>
</dbReference>
<accession>H5X7D7</accession>
<keyword evidence="2" id="KW-1185">Reference proteome</keyword>